<evidence type="ECO:0000259" key="8">
    <source>
        <dbReference type="PROSITE" id="PS50004"/>
    </source>
</evidence>
<dbReference type="InterPro" id="IPR000008">
    <property type="entry name" value="C2_dom"/>
</dbReference>
<dbReference type="WBParaSite" id="maker-uti_cns_0006823-snap-gene-0.16-mRNA-1">
    <property type="protein sequence ID" value="maker-uti_cns_0006823-snap-gene-0.16-mRNA-1"/>
    <property type="gene ID" value="maker-uti_cns_0006823-snap-gene-0.16"/>
</dbReference>
<feature type="transmembrane region" description="Helical" evidence="7">
    <location>
        <begin position="2484"/>
        <end position="2504"/>
    </location>
</feature>
<protein>
    <submittedName>
        <fullName evidence="10 11">C2 domain-containing protein</fullName>
    </submittedName>
</protein>
<dbReference type="Pfam" id="PF00168">
    <property type="entry name" value="C2"/>
    <property type="match status" value="4"/>
</dbReference>
<evidence type="ECO:0000313" key="11">
    <source>
        <dbReference type="WBParaSite" id="maker-uti_cns_0006823-snap-gene-0.16-mRNA-1"/>
    </source>
</evidence>
<dbReference type="GO" id="GO:0016020">
    <property type="term" value="C:membrane"/>
    <property type="evidence" value="ECO:0007669"/>
    <property type="project" value="UniProtKB-SubCell"/>
</dbReference>
<dbReference type="PROSITE" id="PS50004">
    <property type="entry name" value="C2"/>
    <property type="match status" value="4"/>
</dbReference>
<feature type="region of interest" description="Disordered" evidence="6">
    <location>
        <begin position="2001"/>
        <end position="2077"/>
    </location>
</feature>
<evidence type="ECO:0000256" key="2">
    <source>
        <dbReference type="ARBA" id="ARBA00022692"/>
    </source>
</evidence>
<dbReference type="CDD" id="cd04037">
    <property type="entry name" value="C2E_Ferlin"/>
    <property type="match status" value="1"/>
</dbReference>
<feature type="domain" description="C2" evidence="8">
    <location>
        <begin position="2207"/>
        <end position="2351"/>
    </location>
</feature>
<evidence type="ECO:0000256" key="1">
    <source>
        <dbReference type="ARBA" id="ARBA00004167"/>
    </source>
</evidence>
<dbReference type="PANTHER" id="PTHR12546:SF33">
    <property type="entry name" value="SPERM VESICLE FUSION PROTEIN FER-1"/>
    <property type="match status" value="1"/>
</dbReference>
<proteinExistence type="predicted"/>
<dbReference type="Pfam" id="PF16165">
    <property type="entry name" value="Ferlin_C"/>
    <property type="match status" value="1"/>
</dbReference>
<feature type="region of interest" description="Disordered" evidence="6">
    <location>
        <begin position="311"/>
        <end position="359"/>
    </location>
</feature>
<feature type="region of interest" description="Disordered" evidence="6">
    <location>
        <begin position="1936"/>
        <end position="1963"/>
    </location>
</feature>
<dbReference type="SUPFAM" id="SSF49562">
    <property type="entry name" value="C2 domain (Calcium/lipid-binding domain, CaLB)"/>
    <property type="match status" value="5"/>
</dbReference>
<accession>A0A1I8G328</accession>
<evidence type="ECO:0000313" key="9">
    <source>
        <dbReference type="Proteomes" id="UP000095280"/>
    </source>
</evidence>
<evidence type="ECO:0000256" key="3">
    <source>
        <dbReference type="ARBA" id="ARBA00022737"/>
    </source>
</evidence>
<keyword evidence="2 7" id="KW-0812">Transmembrane</keyword>
<evidence type="ECO:0000256" key="5">
    <source>
        <dbReference type="ARBA" id="ARBA00023136"/>
    </source>
</evidence>
<dbReference type="InterPro" id="IPR037721">
    <property type="entry name" value="Ferlin"/>
</dbReference>
<keyword evidence="5 7" id="KW-0472">Membrane</keyword>
<feature type="domain" description="C2" evidence="8">
    <location>
        <begin position="1776"/>
        <end position="1904"/>
    </location>
</feature>
<evidence type="ECO:0000256" key="7">
    <source>
        <dbReference type="SAM" id="Phobius"/>
    </source>
</evidence>
<dbReference type="InterPro" id="IPR035892">
    <property type="entry name" value="C2_domain_sf"/>
</dbReference>
<evidence type="ECO:0000256" key="4">
    <source>
        <dbReference type="ARBA" id="ARBA00022989"/>
    </source>
</evidence>
<feature type="domain" description="C2" evidence="8">
    <location>
        <begin position="19"/>
        <end position="137"/>
    </location>
</feature>
<dbReference type="Pfam" id="PF22901">
    <property type="entry name" value="dsrm_Ferlin"/>
    <property type="match status" value="1"/>
</dbReference>
<feature type="compositionally biased region" description="Low complexity" evidence="6">
    <location>
        <begin position="2024"/>
        <end position="2034"/>
    </location>
</feature>
<keyword evidence="9" id="KW-1185">Reference proteome</keyword>
<dbReference type="GO" id="GO:0007009">
    <property type="term" value="P:plasma membrane organization"/>
    <property type="evidence" value="ECO:0007669"/>
    <property type="project" value="TreeGrafter"/>
</dbReference>
<reference evidence="10 11" key="1">
    <citation type="submission" date="2016-11" db="UniProtKB">
        <authorList>
            <consortium name="WormBaseParasite"/>
        </authorList>
    </citation>
    <scope>IDENTIFICATION</scope>
</reference>
<feature type="compositionally biased region" description="Basic and acidic residues" evidence="6">
    <location>
        <begin position="346"/>
        <end position="359"/>
    </location>
</feature>
<dbReference type="SMART" id="SM00239">
    <property type="entry name" value="C2"/>
    <property type="match status" value="4"/>
</dbReference>
<dbReference type="InterPro" id="IPR055072">
    <property type="entry name" value="Ferlin_DSRM"/>
</dbReference>
<name>A0A1I8G328_9PLAT</name>
<dbReference type="GO" id="GO:0061025">
    <property type="term" value="P:membrane fusion"/>
    <property type="evidence" value="ECO:0007669"/>
    <property type="project" value="TreeGrafter"/>
</dbReference>
<dbReference type="InterPro" id="IPR032362">
    <property type="entry name" value="Ferlin_C"/>
</dbReference>
<dbReference type="InterPro" id="IPR012561">
    <property type="entry name" value="Ferlin_B-domain"/>
</dbReference>
<keyword evidence="3" id="KW-0677">Repeat</keyword>
<organism evidence="9 10">
    <name type="scientific">Macrostomum lignano</name>
    <dbReference type="NCBI Taxonomy" id="282301"/>
    <lineage>
        <taxon>Eukaryota</taxon>
        <taxon>Metazoa</taxon>
        <taxon>Spiralia</taxon>
        <taxon>Lophotrochozoa</taxon>
        <taxon>Platyhelminthes</taxon>
        <taxon>Rhabditophora</taxon>
        <taxon>Macrostomorpha</taxon>
        <taxon>Macrostomida</taxon>
        <taxon>Macrostomidae</taxon>
        <taxon>Macrostomum</taxon>
    </lineage>
</organism>
<dbReference type="OrthoDB" id="270970at2759"/>
<keyword evidence="4 7" id="KW-1133">Transmembrane helix</keyword>
<evidence type="ECO:0000313" key="10">
    <source>
        <dbReference type="WBParaSite" id="maker-uti_cns_0000742-snap-gene-0.11-mRNA-1"/>
    </source>
</evidence>
<dbReference type="Gene3D" id="2.60.40.150">
    <property type="entry name" value="C2 domain"/>
    <property type="match status" value="4"/>
</dbReference>
<feature type="domain" description="C2" evidence="8">
    <location>
        <begin position="1186"/>
        <end position="1324"/>
    </location>
</feature>
<dbReference type="Pfam" id="PF08150">
    <property type="entry name" value="FerB"/>
    <property type="match status" value="1"/>
</dbReference>
<evidence type="ECO:0000256" key="6">
    <source>
        <dbReference type="SAM" id="MobiDB-lite"/>
    </source>
</evidence>
<dbReference type="CDD" id="cd08374">
    <property type="entry name" value="C2F_Ferlin"/>
    <property type="match status" value="1"/>
</dbReference>
<dbReference type="PANTHER" id="PTHR12546">
    <property type="entry name" value="FER-1-LIKE"/>
    <property type="match status" value="1"/>
</dbReference>
<dbReference type="InterPro" id="IPR037724">
    <property type="entry name" value="C2E_Ferlin"/>
</dbReference>
<feature type="compositionally biased region" description="Basic and acidic residues" evidence="6">
    <location>
        <begin position="321"/>
        <end position="337"/>
    </location>
</feature>
<dbReference type="WBParaSite" id="maker-uti_cns_0000742-snap-gene-0.11-mRNA-1">
    <property type="protein sequence ID" value="maker-uti_cns_0000742-snap-gene-0.11-mRNA-1"/>
    <property type="gene ID" value="maker-uti_cns_0000742-snap-gene-0.11"/>
</dbReference>
<dbReference type="Proteomes" id="UP000095280">
    <property type="component" value="Unplaced"/>
</dbReference>
<comment type="subcellular location">
    <subcellularLocation>
        <location evidence="1">Membrane</location>
        <topology evidence="1">Single-pass membrane protein</topology>
    </subcellularLocation>
</comment>
<sequence length="2518" mass="287371">MAKPDEEATGRKRNILLETFDSIRDDLRRGEHQFAVKVRIVRGRQIQGGNVSPKVCVLFMKQKRWTQRETSSTNQPFWGESFHFSCLTNVETLLRENVTFRVVNSRMFRRNLLIGEFQLSTVLVAGERDRSMFNRWLAIVDPKDPATMCKGFLQVCVALVFPNEPEAQWPDPLAHNSSVEDLESTVLTCSGYAFLKITFILSVYVMQDIPTHDIKGQKVTSVAMGLSFAGKSVVTEPIFLPDSVSEPLQVKKILRLTVSWPSMCTKLNFNLYSAREKSLTPLCCHSFCIQDIAVESATALRRNVNSMATKSAEQQTSLYERTYDGNRRRSDEIHHEAGAVGKKNHEKTDGSKQTSKDDGFMPKIGPCFVNMYGAPLDTFEDKIDIQYIREMNDGTIEGCAYRGRVFVRLQSEFCESAADDTGIRDLELGAKEQRDLQAYARSNTFLLFGTISAVPLVADAKSPVQFELSIGHNGVNSMSAATHSNCYPSISFSINPKEILKTQRLLSGHSYSTLTLDNEKPAFLIESSWEDIRYRMHFYNYVVNLHASWERSKSLIVMSYKLGLPRDRVLLSIRSLCCELQQCMSQTPVPSSTAMEAGMNDMDKQWKAMRCQQLKDIFDKLNTIHRMAIAAANSNRQIEMNRVASQLCEKLTDVSLLLENIKKEPQLSIPDVFIYMLVNNERKAYARLPVASIYYCQVDAVQYTLADSLDKSTPDLTRYRGSKANRMETIFFKHIPGLRGIDPEAYWPIPCMARIKLLFGLSTTMRNGVLPPVSYYGIIYECTKISSFFDSVCGGQQTPELLNFKTDASGVNSIDASSSLIKDKLCQTDEDNSANWRWTSEWSPWPDTSVLVNSLVETVYDYAYMVHMRENPVDRSKAAHWRFLGYYTEGMVRIPVTGNRPDVDFNIDPQRWIVVMEKDPLTGEEVGWIEVKDSEEYCKDMKFSPKEVTTTVRLESNFARKQLQRKRRRRDVVYTESINITFVRSSDKRWNLTRINRFDGFNKQIELNRNAIRSWTQLQNLSPLPVDLVSDSLWQFGQNRDSVSSKESGDENPKTRVFRWIDDWQEMMEPMVSSDKRLVEVVLERRKIALDVPINSDDKAVPENHGCTEYGQSLTESVFHMSPQKGDRLKRVRLRRSIDPGEVSLSLQSTIRDRTIKLAPYPTFMVQRRVGKKSRLCCLFNSIDQFPAPTTVTAIVDAQQICRWEMRCYFHEARDLIVADRKDRLYLYAILSVAGVSVASSIIENDFNTQLWRWNETIIFRNLVFHEDVEQVAATPPVVVIEFFRKLPIHNDMFLGRCIVDSENFVVQVDENQTEDRVPVLQWYKVHLLNIEDAGCVLAGFHFRHRDTFRPSAKIFENSFLTPPSKNMVELFKKDRVVLDNMRRFEIPDAILPVLAPHVLKITSWGLRQLRKYMLSSVTRPTIEFRIGHNVIQTKSLTLEKSPNFSQMSHSLLIFLPVEIAYLPELFIVARDARSFGRTPLTGMAKIPLHVCRFKDQVRLEELDPEEIDFFLNDLCGRIRTMSRAQNETYNHVHHPLRQDFSREFFFLLEPPPVLHPTAVLSDFQIKQLNTMLTQKSKSQGFKARLRSAIFSFVAPDNEQGTVETDGLEEFNVRAALGDETLSKTKPDWWCKYYLSKEDDSTKAVNYLEGDRLEFYRTSLEDAEVTIGDPESLRAAAKRLGELYQISSEIESNVAKSDEDMTASLGIVKYNGFEDVFEEINLQRCNQMTGDEEGRKFGCFLGKVRLYYVGALAGAAEVSEKLEDLYKTKQKMRELPYNPLYSSVPVEMADQECLVRVYIVRALELQAGSFSNLPNSYVEVFTADNKSENQLRSNRASSVEMDNNPVYGCMFELYCILPMQTRLRVRVMDKSGLLFDEEIGSTSINLERRMTTIYRASCGLPQNYRLSGINAWRDVQKPSQILSRLCRRFGLESPRAETLHEDTDDQAGAGDDDEARRDSGAKVLHRYKVFPPRTWQGENRHRKLRSVSGYRDNRSQMLAMQSNVEDEDNSGAEKPQVAEENEGSRASSRGSFRGSYRERSGSRAGGGSRLGDGDAISVSTDGDDEEEEVTAGASPLLDMTPNFLTTNIISAIRQVTPRAAPKTQLPAVFKLEEFDRMNEERGIHLGPNDHEPEICRERLALNILRRLPLVREHVETRPLYNALQPGLVQGRLEMWVDIFSLGGLSQRGASDDGKKLKAEEMISKLRDLLPPAVSIAPREPQPYELRVVMWSVHDVIAELTSQEKTTGDLYIRAWMEGLGDTQETDVHYNSLQGEGEFNWRFVFQLDYLPHERTICGKQKVSLFTRVLTKIPPMLHIQVWDNRRFRFDDFIGSVELDLAKLLQPARHKDECQLRQRWQMGSVNDMPGARSIVSNRSTVLNSAVAVPTPSVNLFEVQRVYGYWPLSACKSMEALESKSGAWMVGKALMELEILSREEAELKPAGLGRGEPNQHPYLPPPSRLTISNSFWSSALAAFRTIFWPKYKWYIIAALLAVAFLAILIVAIVQMPMSTLTNNAVNI</sequence>
<feature type="compositionally biased region" description="Acidic residues" evidence="6">
    <location>
        <begin position="1942"/>
        <end position="1953"/>
    </location>
</feature>
<dbReference type="SMART" id="SM01201">
    <property type="entry name" value="FerB"/>
    <property type="match status" value="1"/>
</dbReference>
<dbReference type="InterPro" id="IPR037725">
    <property type="entry name" value="C2F_Ferlin"/>
</dbReference>